<accession>A0A0P0NXL8</accession>
<dbReference type="InterPro" id="IPR012340">
    <property type="entry name" value="NA-bd_OB-fold"/>
</dbReference>
<dbReference type="KEGG" id="chq:AQ619_04415"/>
<feature type="domain" description="CSD" evidence="3">
    <location>
        <begin position="141"/>
        <end position="208"/>
    </location>
</feature>
<gene>
    <name evidence="4" type="ORF">AQ619_04415</name>
</gene>
<dbReference type="PROSITE" id="PS51857">
    <property type="entry name" value="CSD_2"/>
    <property type="match status" value="2"/>
</dbReference>
<protein>
    <recommendedName>
        <fullName evidence="3">CSD domain-containing protein</fullName>
    </recommendedName>
</protein>
<dbReference type="SMART" id="SM00357">
    <property type="entry name" value="CSP"/>
    <property type="match status" value="2"/>
</dbReference>
<evidence type="ECO:0000313" key="5">
    <source>
        <dbReference type="Proteomes" id="UP000056905"/>
    </source>
</evidence>
<dbReference type="EMBL" id="CP013002">
    <property type="protein sequence ID" value="ALL12655.1"/>
    <property type="molecule type" value="Genomic_DNA"/>
</dbReference>
<proteinExistence type="predicted"/>
<dbReference type="GO" id="GO:0005829">
    <property type="term" value="C:cytosol"/>
    <property type="evidence" value="ECO:0007669"/>
    <property type="project" value="UniProtKB-ARBA"/>
</dbReference>
<feature type="compositionally biased region" description="Gly residues" evidence="2">
    <location>
        <begin position="126"/>
        <end position="137"/>
    </location>
</feature>
<dbReference type="Gene3D" id="2.40.50.140">
    <property type="entry name" value="Nucleic acid-binding proteins"/>
    <property type="match status" value="2"/>
</dbReference>
<dbReference type="STRING" id="69395.AQ619_04415"/>
<dbReference type="Pfam" id="PF00313">
    <property type="entry name" value="CSD"/>
    <property type="match status" value="2"/>
</dbReference>
<reference evidence="4 5" key="1">
    <citation type="submission" date="2015-10" db="EMBL/GenBank/DDBJ databases">
        <title>Conservation of the essential genome among Caulobacter and Brevundimonas species.</title>
        <authorList>
            <person name="Scott D."/>
            <person name="Ely B."/>
        </authorList>
    </citation>
    <scope>NUCLEOTIDE SEQUENCE [LARGE SCALE GENOMIC DNA]</scope>
    <source>
        <strain evidence="4 5">CB4</strain>
    </source>
</reference>
<name>A0A0P0NXL8_9CAUL</name>
<organism evidence="4 5">
    <name type="scientific">Caulobacter henricii</name>
    <dbReference type="NCBI Taxonomy" id="69395"/>
    <lineage>
        <taxon>Bacteria</taxon>
        <taxon>Pseudomonadati</taxon>
        <taxon>Pseudomonadota</taxon>
        <taxon>Alphaproteobacteria</taxon>
        <taxon>Caulobacterales</taxon>
        <taxon>Caulobacteraceae</taxon>
        <taxon>Caulobacter</taxon>
    </lineage>
</organism>
<dbReference type="InterPro" id="IPR019844">
    <property type="entry name" value="CSD_CS"/>
</dbReference>
<sequence>MARSFDLRHEMLWKARVGNWPTKEVFEDKMANGVVKWFNPAKGFGFIQPEDGGQDVFVHIAAVERSGLAGLNEGDQVAYELEEDRRSGKTSAGNLRVTGQGAAPAAPRRPAARGFDSPRGGYDAPRGGGYGGGGGGGGGEAGTGVVKWFNTTKGFGFIQPDNGGGDVFVHISAVERAGLRGLNEGQQVGYELEQDRRSGKTSAGNLRIL</sequence>
<evidence type="ECO:0000313" key="4">
    <source>
        <dbReference type="EMBL" id="ALL12655.1"/>
    </source>
</evidence>
<dbReference type="eggNOG" id="COG1278">
    <property type="taxonomic scope" value="Bacteria"/>
</dbReference>
<dbReference type="PRINTS" id="PR00050">
    <property type="entry name" value="COLDSHOCK"/>
</dbReference>
<comment type="subcellular location">
    <subcellularLocation>
        <location evidence="1">Cytoplasm</location>
    </subcellularLocation>
</comment>
<dbReference type="AlphaFoldDB" id="A0A0P0NXL8"/>
<keyword evidence="5" id="KW-1185">Reference proteome</keyword>
<dbReference type="InterPro" id="IPR002059">
    <property type="entry name" value="CSP_DNA-bd"/>
</dbReference>
<dbReference type="GO" id="GO:0003676">
    <property type="term" value="F:nucleic acid binding"/>
    <property type="evidence" value="ECO:0007669"/>
    <property type="project" value="InterPro"/>
</dbReference>
<evidence type="ECO:0000259" key="3">
    <source>
        <dbReference type="PROSITE" id="PS51857"/>
    </source>
</evidence>
<feature type="domain" description="CSD" evidence="3">
    <location>
        <begin position="30"/>
        <end position="97"/>
    </location>
</feature>
<feature type="compositionally biased region" description="Low complexity" evidence="2">
    <location>
        <begin position="102"/>
        <end position="125"/>
    </location>
</feature>
<dbReference type="CDD" id="cd04458">
    <property type="entry name" value="CSP_CDS"/>
    <property type="match status" value="2"/>
</dbReference>
<evidence type="ECO:0000256" key="1">
    <source>
        <dbReference type="RuleBase" id="RU000408"/>
    </source>
</evidence>
<dbReference type="InterPro" id="IPR011129">
    <property type="entry name" value="CSD"/>
</dbReference>
<evidence type="ECO:0000256" key="2">
    <source>
        <dbReference type="SAM" id="MobiDB-lite"/>
    </source>
</evidence>
<dbReference type="PROSITE" id="PS00352">
    <property type="entry name" value="CSD_1"/>
    <property type="match status" value="1"/>
</dbReference>
<feature type="region of interest" description="Disordered" evidence="2">
    <location>
        <begin position="82"/>
        <end position="137"/>
    </location>
</feature>
<dbReference type="PANTHER" id="PTHR46565:SF20">
    <property type="entry name" value="COLD SHOCK DOMAIN-CONTAINING PROTEIN 4"/>
    <property type="match status" value="1"/>
</dbReference>
<dbReference type="SUPFAM" id="SSF50249">
    <property type="entry name" value="Nucleic acid-binding proteins"/>
    <property type="match status" value="2"/>
</dbReference>
<dbReference type="PANTHER" id="PTHR46565">
    <property type="entry name" value="COLD SHOCK DOMAIN PROTEIN 2"/>
    <property type="match status" value="1"/>
</dbReference>
<dbReference type="Proteomes" id="UP000056905">
    <property type="component" value="Chromosome"/>
</dbReference>